<dbReference type="AlphaFoldDB" id="A0A4R1BJI7"/>
<dbReference type="RefSeq" id="WP_131447180.1">
    <property type="nucleotide sequence ID" value="NZ_SJZI01000008.1"/>
</dbReference>
<dbReference type="Gene3D" id="1.40.20.10">
    <property type="entry name" value="CHAD domain"/>
    <property type="match status" value="1"/>
</dbReference>
<dbReference type="PROSITE" id="PS51708">
    <property type="entry name" value="CHAD"/>
    <property type="match status" value="1"/>
</dbReference>
<evidence type="ECO:0000259" key="1">
    <source>
        <dbReference type="PROSITE" id="PS51708"/>
    </source>
</evidence>
<dbReference type="InterPro" id="IPR007899">
    <property type="entry name" value="CHAD_dom"/>
</dbReference>
<comment type="caution">
    <text evidence="2">The sequence shown here is derived from an EMBL/GenBank/DDBJ whole genome shotgun (WGS) entry which is preliminary data.</text>
</comment>
<dbReference type="SMART" id="SM00880">
    <property type="entry name" value="CHAD"/>
    <property type="match status" value="1"/>
</dbReference>
<protein>
    <submittedName>
        <fullName evidence="2">CHAD domain-containing protein</fullName>
    </submittedName>
</protein>
<dbReference type="InterPro" id="IPR038186">
    <property type="entry name" value="CHAD_dom_sf"/>
</dbReference>
<dbReference type="EMBL" id="SJZI01000008">
    <property type="protein sequence ID" value="TCJ17407.1"/>
    <property type="molecule type" value="Genomic_DNA"/>
</dbReference>
<reference evidence="2 3" key="1">
    <citation type="submission" date="2019-03" db="EMBL/GenBank/DDBJ databases">
        <authorList>
            <person name="Kim M.K.M."/>
        </authorList>
    </citation>
    <scope>NUCLEOTIDE SEQUENCE [LARGE SCALE GENOMIC DNA]</scope>
    <source>
        <strain evidence="2 3">17J68-12</strain>
    </source>
</reference>
<proteinExistence type="predicted"/>
<evidence type="ECO:0000313" key="2">
    <source>
        <dbReference type="EMBL" id="TCJ17407.1"/>
    </source>
</evidence>
<dbReference type="Pfam" id="PF05235">
    <property type="entry name" value="CHAD"/>
    <property type="match status" value="1"/>
</dbReference>
<dbReference type="OrthoDB" id="676869at2"/>
<name>A0A4R1BJI7_9BACT</name>
<dbReference type="Proteomes" id="UP000295334">
    <property type="component" value="Unassembled WGS sequence"/>
</dbReference>
<feature type="domain" description="CHAD" evidence="1">
    <location>
        <begin position="1"/>
        <end position="275"/>
    </location>
</feature>
<gene>
    <name evidence="2" type="ORF">EPD60_04230</name>
</gene>
<accession>A0A4R1BJI7</accession>
<keyword evidence="3" id="KW-1185">Reference proteome</keyword>
<organism evidence="2 3">
    <name type="scientific">Flaviaesturariibacter flavus</name>
    <dbReference type="NCBI Taxonomy" id="2502780"/>
    <lineage>
        <taxon>Bacteria</taxon>
        <taxon>Pseudomonadati</taxon>
        <taxon>Bacteroidota</taxon>
        <taxon>Chitinophagia</taxon>
        <taxon>Chitinophagales</taxon>
        <taxon>Chitinophagaceae</taxon>
        <taxon>Flaviaestuariibacter</taxon>
    </lineage>
</organism>
<sequence>MKKKEAISFLRQRGHVLARRSRKLLKEFAAEDIHRFRVEVKKLRAFVALCRAGGEVDRRLRIGKKMHAFYHAVGELRGLQIQEQTVLRLCAEPPGSVPYYYLENLHAKQTAMIKEVRRQGRSWLHSRCCRRMEQALKKNRKIIRAESFLPGVQQELRRLLAVATPGEEQLHELRKILKSLLYLWPLIGTDIAACFPEQIMSKESCLALSDTLGAFQDMRMVPAYLVPDFLAGVPLRERRVLKKISSHCHTWKLTLKAEAYLQLAELRCWLFAHTRP</sequence>
<dbReference type="PANTHER" id="PTHR39339:SF1">
    <property type="entry name" value="CHAD DOMAIN-CONTAINING PROTEIN"/>
    <property type="match status" value="1"/>
</dbReference>
<evidence type="ECO:0000313" key="3">
    <source>
        <dbReference type="Proteomes" id="UP000295334"/>
    </source>
</evidence>
<dbReference type="PANTHER" id="PTHR39339">
    <property type="entry name" value="SLR1444 PROTEIN"/>
    <property type="match status" value="1"/>
</dbReference>